<dbReference type="PROSITE" id="PS50109">
    <property type="entry name" value="HIS_KIN"/>
    <property type="match status" value="1"/>
</dbReference>
<keyword evidence="4" id="KW-0808">Transferase</keyword>
<keyword evidence="3 9" id="KW-0597">Phosphoprotein</keyword>
<dbReference type="InterPro" id="IPR011006">
    <property type="entry name" value="CheY-like_superfamily"/>
</dbReference>
<keyword evidence="7" id="KW-0067">ATP-binding</keyword>
<dbReference type="EMBL" id="JAEMHM010000005">
    <property type="protein sequence ID" value="MBJ6724498.1"/>
    <property type="molecule type" value="Genomic_DNA"/>
</dbReference>
<feature type="domain" description="PAS" evidence="15">
    <location>
        <begin position="619"/>
        <end position="663"/>
    </location>
</feature>
<keyword evidence="11" id="KW-0812">Transmembrane</keyword>
<dbReference type="Proteomes" id="UP000636888">
    <property type="component" value="Unassembled WGS sequence"/>
</dbReference>
<evidence type="ECO:0000256" key="10">
    <source>
        <dbReference type="SAM" id="Coils"/>
    </source>
</evidence>
<dbReference type="InterPro" id="IPR000014">
    <property type="entry name" value="PAS"/>
</dbReference>
<dbReference type="Gene3D" id="3.40.190.10">
    <property type="entry name" value="Periplasmic binding protein-like II"/>
    <property type="match status" value="2"/>
</dbReference>
<dbReference type="EC" id="2.7.13.3" evidence="2"/>
<dbReference type="Pfam" id="PF00072">
    <property type="entry name" value="Response_reg"/>
    <property type="match status" value="1"/>
</dbReference>
<dbReference type="SMART" id="SM00388">
    <property type="entry name" value="HisKA"/>
    <property type="match status" value="1"/>
</dbReference>
<feature type="domain" description="Histidine kinase" evidence="13">
    <location>
        <begin position="889"/>
        <end position="1114"/>
    </location>
</feature>
<dbReference type="Gene3D" id="3.30.450.20">
    <property type="entry name" value="PAS domain"/>
    <property type="match status" value="4"/>
</dbReference>
<feature type="transmembrane region" description="Helical" evidence="11">
    <location>
        <begin position="327"/>
        <end position="352"/>
    </location>
</feature>
<evidence type="ECO:0000259" key="14">
    <source>
        <dbReference type="PROSITE" id="PS50110"/>
    </source>
</evidence>
<evidence type="ECO:0000313" key="18">
    <source>
        <dbReference type="Proteomes" id="UP000636888"/>
    </source>
</evidence>
<dbReference type="CDD" id="cd00130">
    <property type="entry name" value="PAS"/>
    <property type="match status" value="2"/>
</dbReference>
<dbReference type="NCBIfam" id="TIGR00229">
    <property type="entry name" value="sensory_box"/>
    <property type="match status" value="4"/>
</dbReference>
<keyword evidence="11" id="KW-0472">Membrane</keyword>
<dbReference type="Pfam" id="PF02518">
    <property type="entry name" value="HATPase_c"/>
    <property type="match status" value="1"/>
</dbReference>
<feature type="chain" id="PRO_5035221038" description="histidine kinase" evidence="12">
    <location>
        <begin position="31"/>
        <end position="1250"/>
    </location>
</feature>
<dbReference type="InterPro" id="IPR003594">
    <property type="entry name" value="HATPase_dom"/>
</dbReference>
<proteinExistence type="predicted"/>
<dbReference type="CDD" id="cd00082">
    <property type="entry name" value="HisKA"/>
    <property type="match status" value="1"/>
</dbReference>
<feature type="domain" description="Response regulatory" evidence="14">
    <location>
        <begin position="1134"/>
        <end position="1249"/>
    </location>
</feature>
<feature type="domain" description="PAC" evidence="16">
    <location>
        <begin position="693"/>
        <end position="745"/>
    </location>
</feature>
<dbReference type="InterPro" id="IPR005467">
    <property type="entry name" value="His_kinase_dom"/>
</dbReference>
<dbReference type="InterPro" id="IPR036890">
    <property type="entry name" value="HATPase_C_sf"/>
</dbReference>
<dbReference type="SMART" id="SM00448">
    <property type="entry name" value="REC"/>
    <property type="match status" value="1"/>
</dbReference>
<feature type="domain" description="PAS" evidence="15">
    <location>
        <begin position="366"/>
        <end position="436"/>
    </location>
</feature>
<dbReference type="SUPFAM" id="SSF52172">
    <property type="entry name" value="CheY-like"/>
    <property type="match status" value="1"/>
</dbReference>
<dbReference type="Pfam" id="PF00512">
    <property type="entry name" value="HisKA"/>
    <property type="match status" value="1"/>
</dbReference>
<evidence type="ECO:0000259" key="13">
    <source>
        <dbReference type="PROSITE" id="PS50109"/>
    </source>
</evidence>
<feature type="coiled-coil region" evidence="10">
    <location>
        <begin position="853"/>
        <end position="880"/>
    </location>
</feature>
<evidence type="ECO:0000256" key="2">
    <source>
        <dbReference type="ARBA" id="ARBA00012438"/>
    </source>
</evidence>
<dbReference type="Pfam" id="PF08448">
    <property type="entry name" value="PAS_4"/>
    <property type="match status" value="2"/>
</dbReference>
<comment type="caution">
    <text evidence="17">The sequence shown here is derived from an EMBL/GenBank/DDBJ whole genome shotgun (WGS) entry which is preliminary data.</text>
</comment>
<name>A0A8J7J1D4_9BACT</name>
<sequence length="1250" mass="139744">MSFRFRHVLPRALPLFALLALLFCSVPARALEKATVQLKWLPHYQFAGYYAAQEKGFYRQAGLEVTIREGGPDVDVEKTVLSGKADFGIGTSALLLNRARGEDLVVLAQIFQHSPAVFLVPKSAGIHSIREMKGRRFMYCAQHGDMLAVLKKFGIGEKDIRMVPHRGNPDDLIAGRADVMIAYNFNEPFALEKAGEPYLTFSPMSEGIDFYGDNLFATRAFIEKNPKRVQAFREATLRGWRYAMEHKEEVADLIIARYAPAANREWLLFEAHQMEYLIQPTLVELGYQNPSRWQHIKEVFVSLGMLPHDFDPLPVMYRPQQVKDYRLLITTILVSGTIIAILAFVVGLFLRLNRRLKTANRELALNEGRMRLIFDVSLAGILMVDAKGTITVANQRMAELFGIPLDQLIGRSYASLVHPEQKVTGTQAMQDLIQGKIDRVFTERRYLRPDGSDFWGFLSGRRHEAPDGSLLALIGVITDITEVKRAEFALKESERRYRTLFDMMHEGFAINEIICDAAGRPIDYRFLDVNPAFERLTGHSRAGSVGRTAREILPGIEEQRIETYGKVALTGEPAESESYLKELDLYFRTKAYSPEPGKFVVIYEDVTAQKRALREVREREAKLRVILESSQAGIVTIDASGIITYANGRVAELLGYPSEEFVGTPYADHVCASQREEAARGLDAIFTGAKSRLSTERCYVRKDGTLLWGYLTAGRVEADSDGRVSILGVITDISDVKQVESDLKESRSFLSDLIEYSGMLIAVKDRDGRYEMVNRKWEQETGIPRERCLGKRDTELFPGSGEAFRRNDGDVFTSGRSIVREEVLDGPGGRRYFLSSKFPVKGKDDAIRAVCVMTTEITDRKRAEEERLKLEQQFLHAQKLESLGVLAGGIAHDFNNILTAILGNADLALMKVPNESPATDNLHRIERAAAQAGELAKQMLAYSGRGKFVIEPLDLNQLLEEMLHMLEVSISKKAALRLHLARPLLSVEADATQLRQVIMNLVINASEAIGDQPGVISITTGCMDCEHSYLNDVWVEGDIPAGRYVFLEVADDGCGMDRETMAKIFDPFFTTKFTGRGLGMAAVLGIIRGHKGAVKIYSEPGRGSTFKILLPALEKEAEPAAAGTAPEKWLGEGTVLLVDDEETVRAIGQEMLAALGFDVITANDGVQALEIYRSRDDIRFVILDLTMPHLDGEECFRKLRQINPDLKVIISSGYNEHEVTQKFVGKGLAGFIQKPYKLSTLREVIGKLER</sequence>
<dbReference type="GO" id="GO:0005524">
    <property type="term" value="F:ATP binding"/>
    <property type="evidence" value="ECO:0007669"/>
    <property type="project" value="UniProtKB-KW"/>
</dbReference>
<dbReference type="PROSITE" id="PS50112">
    <property type="entry name" value="PAS"/>
    <property type="match status" value="2"/>
</dbReference>
<dbReference type="InterPro" id="IPR013656">
    <property type="entry name" value="PAS_4"/>
</dbReference>
<feature type="domain" description="PAC" evidence="16">
    <location>
        <begin position="440"/>
        <end position="492"/>
    </location>
</feature>
<dbReference type="GO" id="GO:0000155">
    <property type="term" value="F:phosphorelay sensor kinase activity"/>
    <property type="evidence" value="ECO:0007669"/>
    <property type="project" value="InterPro"/>
</dbReference>
<dbReference type="Pfam" id="PF09084">
    <property type="entry name" value="NMT1"/>
    <property type="match status" value="1"/>
</dbReference>
<keyword evidence="11" id="KW-1133">Transmembrane helix</keyword>
<dbReference type="PANTHER" id="PTHR43065:SF42">
    <property type="entry name" value="TWO-COMPONENT SENSOR PPRA"/>
    <property type="match status" value="1"/>
</dbReference>
<evidence type="ECO:0000256" key="1">
    <source>
        <dbReference type="ARBA" id="ARBA00000085"/>
    </source>
</evidence>
<dbReference type="PROSITE" id="PS50113">
    <property type="entry name" value="PAC"/>
    <property type="match status" value="2"/>
</dbReference>
<dbReference type="InterPro" id="IPR000700">
    <property type="entry name" value="PAS-assoc_C"/>
</dbReference>
<dbReference type="PANTHER" id="PTHR43065">
    <property type="entry name" value="SENSOR HISTIDINE KINASE"/>
    <property type="match status" value="1"/>
</dbReference>
<gene>
    <name evidence="17" type="ORF">JFN93_07255</name>
</gene>
<dbReference type="AlphaFoldDB" id="A0A8J7J1D4"/>
<evidence type="ECO:0000256" key="4">
    <source>
        <dbReference type="ARBA" id="ARBA00022679"/>
    </source>
</evidence>
<dbReference type="InterPro" id="IPR003661">
    <property type="entry name" value="HisK_dim/P_dom"/>
</dbReference>
<dbReference type="SMART" id="SM00086">
    <property type="entry name" value="PAC"/>
    <property type="match status" value="2"/>
</dbReference>
<evidence type="ECO:0000256" key="5">
    <source>
        <dbReference type="ARBA" id="ARBA00022741"/>
    </source>
</evidence>
<dbReference type="Gene3D" id="3.30.565.10">
    <property type="entry name" value="Histidine kinase-like ATPase, C-terminal domain"/>
    <property type="match status" value="1"/>
</dbReference>
<evidence type="ECO:0000259" key="16">
    <source>
        <dbReference type="PROSITE" id="PS50113"/>
    </source>
</evidence>
<keyword evidence="5" id="KW-0547">Nucleotide-binding</keyword>
<dbReference type="SUPFAM" id="SSF53850">
    <property type="entry name" value="Periplasmic binding protein-like II"/>
    <property type="match status" value="1"/>
</dbReference>
<evidence type="ECO:0000256" key="6">
    <source>
        <dbReference type="ARBA" id="ARBA00022777"/>
    </source>
</evidence>
<dbReference type="InterPro" id="IPR013767">
    <property type="entry name" value="PAS_fold"/>
</dbReference>
<dbReference type="SUPFAM" id="SSF55874">
    <property type="entry name" value="ATPase domain of HSP90 chaperone/DNA topoisomerase II/histidine kinase"/>
    <property type="match status" value="1"/>
</dbReference>
<comment type="catalytic activity">
    <reaction evidence="1">
        <text>ATP + protein L-histidine = ADP + protein N-phospho-L-histidine.</text>
        <dbReference type="EC" id="2.7.13.3"/>
    </reaction>
</comment>
<keyword evidence="8" id="KW-0902">Two-component regulatory system</keyword>
<dbReference type="InterPro" id="IPR001789">
    <property type="entry name" value="Sig_transdc_resp-reg_receiver"/>
</dbReference>
<feature type="transmembrane region" description="Helical" evidence="11">
    <location>
        <begin position="372"/>
        <end position="390"/>
    </location>
</feature>
<dbReference type="InterPro" id="IPR035965">
    <property type="entry name" value="PAS-like_dom_sf"/>
</dbReference>
<keyword evidence="12" id="KW-0732">Signal</keyword>
<evidence type="ECO:0000256" key="8">
    <source>
        <dbReference type="ARBA" id="ARBA00023012"/>
    </source>
</evidence>
<organism evidence="17 18">
    <name type="scientific">Geomesophilobacter sediminis</name>
    <dbReference type="NCBI Taxonomy" id="2798584"/>
    <lineage>
        <taxon>Bacteria</taxon>
        <taxon>Pseudomonadati</taxon>
        <taxon>Thermodesulfobacteriota</taxon>
        <taxon>Desulfuromonadia</taxon>
        <taxon>Geobacterales</taxon>
        <taxon>Geobacteraceae</taxon>
        <taxon>Geomesophilobacter</taxon>
    </lineage>
</organism>
<keyword evidence="10" id="KW-0175">Coiled coil</keyword>
<dbReference type="InterPro" id="IPR001610">
    <property type="entry name" value="PAC"/>
</dbReference>
<dbReference type="RefSeq" id="WP_199383345.1">
    <property type="nucleotide sequence ID" value="NZ_JAEMHM010000005.1"/>
</dbReference>
<protein>
    <recommendedName>
        <fullName evidence="2">histidine kinase</fullName>
        <ecNumber evidence="2">2.7.13.3</ecNumber>
    </recommendedName>
</protein>
<dbReference type="CDD" id="cd00156">
    <property type="entry name" value="REC"/>
    <property type="match status" value="1"/>
</dbReference>
<reference evidence="17" key="1">
    <citation type="submission" date="2020-12" db="EMBL/GenBank/DDBJ databases">
        <title>Geomonas sp. Red875, isolated from river sediment.</title>
        <authorList>
            <person name="Xu Z."/>
            <person name="Zhang Z."/>
            <person name="Masuda Y."/>
            <person name="Itoh H."/>
            <person name="Senoo K."/>
        </authorList>
    </citation>
    <scope>NUCLEOTIDE SEQUENCE</scope>
    <source>
        <strain evidence="17">Red875</strain>
    </source>
</reference>
<dbReference type="PRINTS" id="PR00344">
    <property type="entry name" value="BCTRLSENSOR"/>
</dbReference>
<dbReference type="Pfam" id="PF00989">
    <property type="entry name" value="PAS"/>
    <property type="match status" value="1"/>
</dbReference>
<dbReference type="InterPro" id="IPR036097">
    <property type="entry name" value="HisK_dim/P_sf"/>
</dbReference>
<dbReference type="Gene3D" id="1.10.287.130">
    <property type="match status" value="1"/>
</dbReference>
<dbReference type="GO" id="GO:0006355">
    <property type="term" value="P:regulation of DNA-templated transcription"/>
    <property type="evidence" value="ECO:0007669"/>
    <property type="project" value="InterPro"/>
</dbReference>
<evidence type="ECO:0000256" key="7">
    <source>
        <dbReference type="ARBA" id="ARBA00022840"/>
    </source>
</evidence>
<evidence type="ECO:0000256" key="3">
    <source>
        <dbReference type="ARBA" id="ARBA00022553"/>
    </source>
</evidence>
<evidence type="ECO:0000256" key="11">
    <source>
        <dbReference type="SAM" id="Phobius"/>
    </source>
</evidence>
<keyword evidence="6" id="KW-0418">Kinase</keyword>
<keyword evidence="18" id="KW-1185">Reference proteome</keyword>
<dbReference type="PROSITE" id="PS50110">
    <property type="entry name" value="RESPONSE_REGULATORY"/>
    <property type="match status" value="1"/>
</dbReference>
<evidence type="ECO:0000256" key="12">
    <source>
        <dbReference type="SAM" id="SignalP"/>
    </source>
</evidence>
<dbReference type="SMART" id="SM00387">
    <property type="entry name" value="HATPase_c"/>
    <property type="match status" value="1"/>
</dbReference>
<dbReference type="Gene3D" id="3.40.50.2300">
    <property type="match status" value="1"/>
</dbReference>
<dbReference type="InterPro" id="IPR015168">
    <property type="entry name" value="SsuA/THI5"/>
</dbReference>
<dbReference type="InterPro" id="IPR004358">
    <property type="entry name" value="Sig_transdc_His_kin-like_C"/>
</dbReference>
<dbReference type="SMART" id="SM00091">
    <property type="entry name" value="PAS"/>
    <property type="match status" value="4"/>
</dbReference>
<evidence type="ECO:0000259" key="15">
    <source>
        <dbReference type="PROSITE" id="PS50112"/>
    </source>
</evidence>
<evidence type="ECO:0000313" key="17">
    <source>
        <dbReference type="EMBL" id="MBJ6724498.1"/>
    </source>
</evidence>
<feature type="signal peptide" evidence="12">
    <location>
        <begin position="1"/>
        <end position="30"/>
    </location>
</feature>
<dbReference type="SUPFAM" id="SSF47384">
    <property type="entry name" value="Homodimeric domain of signal transducing histidine kinase"/>
    <property type="match status" value="1"/>
</dbReference>
<feature type="modified residue" description="4-aspartylphosphate" evidence="9">
    <location>
        <position position="1184"/>
    </location>
</feature>
<accession>A0A8J7J1D4</accession>
<dbReference type="SUPFAM" id="SSF55785">
    <property type="entry name" value="PYP-like sensor domain (PAS domain)"/>
    <property type="match status" value="4"/>
</dbReference>
<dbReference type="Pfam" id="PF13188">
    <property type="entry name" value="PAS_8"/>
    <property type="match status" value="1"/>
</dbReference>
<evidence type="ECO:0000256" key="9">
    <source>
        <dbReference type="PROSITE-ProRule" id="PRU00169"/>
    </source>
</evidence>